<dbReference type="Proteomes" id="UP000594263">
    <property type="component" value="Unplaced"/>
</dbReference>
<dbReference type="SUPFAM" id="SSF46689">
    <property type="entry name" value="Homeodomain-like"/>
    <property type="match status" value="1"/>
</dbReference>
<dbReference type="PROSITE" id="PS51294">
    <property type="entry name" value="HTH_MYB"/>
    <property type="match status" value="1"/>
</dbReference>
<dbReference type="CDD" id="cd00167">
    <property type="entry name" value="SANT"/>
    <property type="match status" value="1"/>
</dbReference>
<keyword evidence="5" id="KW-0539">Nucleus</keyword>
<evidence type="ECO:0000259" key="8">
    <source>
        <dbReference type="PROSITE" id="PS51293"/>
    </source>
</evidence>
<dbReference type="Pfam" id="PF00249">
    <property type="entry name" value="Myb_DNA-binding"/>
    <property type="match status" value="1"/>
</dbReference>
<organism evidence="10 11">
    <name type="scientific">Kalanchoe fedtschenkoi</name>
    <name type="common">Lavender scallops</name>
    <name type="synonym">South American air plant</name>
    <dbReference type="NCBI Taxonomy" id="63787"/>
    <lineage>
        <taxon>Eukaryota</taxon>
        <taxon>Viridiplantae</taxon>
        <taxon>Streptophyta</taxon>
        <taxon>Embryophyta</taxon>
        <taxon>Tracheophyta</taxon>
        <taxon>Spermatophyta</taxon>
        <taxon>Magnoliopsida</taxon>
        <taxon>eudicotyledons</taxon>
        <taxon>Gunneridae</taxon>
        <taxon>Pentapetalae</taxon>
        <taxon>Saxifragales</taxon>
        <taxon>Crassulaceae</taxon>
        <taxon>Kalanchoe</taxon>
    </lineage>
</organism>
<dbReference type="InterPro" id="IPR009057">
    <property type="entry name" value="Homeodomain-like_sf"/>
</dbReference>
<dbReference type="PROSITE" id="PS50090">
    <property type="entry name" value="MYB_LIKE"/>
    <property type="match status" value="1"/>
</dbReference>
<feature type="compositionally biased region" description="Basic residues" evidence="6">
    <location>
        <begin position="127"/>
        <end position="137"/>
    </location>
</feature>
<protein>
    <submittedName>
        <fullName evidence="10">Uncharacterized protein</fullName>
    </submittedName>
</protein>
<feature type="domain" description="Myb-like" evidence="7">
    <location>
        <begin position="53"/>
        <end position="103"/>
    </location>
</feature>
<keyword evidence="4" id="KW-0804">Transcription</keyword>
<dbReference type="PROSITE" id="PS51293">
    <property type="entry name" value="SANT"/>
    <property type="match status" value="1"/>
</dbReference>
<evidence type="ECO:0000256" key="1">
    <source>
        <dbReference type="ARBA" id="ARBA00004123"/>
    </source>
</evidence>
<evidence type="ECO:0000256" key="4">
    <source>
        <dbReference type="ARBA" id="ARBA00023163"/>
    </source>
</evidence>
<name>A0A7N0VDP9_KALFE</name>
<evidence type="ECO:0000259" key="9">
    <source>
        <dbReference type="PROSITE" id="PS51294"/>
    </source>
</evidence>
<dbReference type="SMART" id="SM00717">
    <property type="entry name" value="SANT"/>
    <property type="match status" value="1"/>
</dbReference>
<dbReference type="PANTHER" id="PTHR12802:SF155">
    <property type="entry name" value="DEUBIQUITINASE MYSM1"/>
    <property type="match status" value="1"/>
</dbReference>
<evidence type="ECO:0000313" key="10">
    <source>
        <dbReference type="EnsemblPlants" id="Kaladp0574s0015.1.v1.1"/>
    </source>
</evidence>
<accession>A0A7N0VDP9</accession>
<evidence type="ECO:0000256" key="3">
    <source>
        <dbReference type="ARBA" id="ARBA00023125"/>
    </source>
</evidence>
<dbReference type="AlphaFoldDB" id="A0A7N0VDP9"/>
<reference evidence="10" key="1">
    <citation type="submission" date="2021-01" db="UniProtKB">
        <authorList>
            <consortium name="EnsemblPlants"/>
        </authorList>
    </citation>
    <scope>IDENTIFICATION</scope>
</reference>
<feature type="domain" description="HTH myb-type" evidence="9">
    <location>
        <begin position="53"/>
        <end position="107"/>
    </location>
</feature>
<dbReference type="GO" id="GO:0005634">
    <property type="term" value="C:nucleus"/>
    <property type="evidence" value="ECO:0007669"/>
    <property type="project" value="UniProtKB-SubCell"/>
</dbReference>
<dbReference type="EnsemblPlants" id="Kaladp0574s0015.1.v1.1">
    <property type="protein sequence ID" value="Kaladp0574s0015.1.v1.1"/>
    <property type="gene ID" value="Kaladp0574s0015.v1.1"/>
</dbReference>
<evidence type="ECO:0000259" key="7">
    <source>
        <dbReference type="PROSITE" id="PS50090"/>
    </source>
</evidence>
<feature type="region of interest" description="Disordered" evidence="6">
    <location>
        <begin position="110"/>
        <end position="208"/>
    </location>
</feature>
<dbReference type="InterPro" id="IPR001005">
    <property type="entry name" value="SANT/Myb"/>
</dbReference>
<evidence type="ECO:0000256" key="5">
    <source>
        <dbReference type="ARBA" id="ARBA00023242"/>
    </source>
</evidence>
<dbReference type="Gramene" id="Kaladp0574s0015.1.v1.1">
    <property type="protein sequence ID" value="Kaladp0574s0015.1.v1.1"/>
    <property type="gene ID" value="Kaladp0574s0015.v1.1"/>
</dbReference>
<evidence type="ECO:0000256" key="6">
    <source>
        <dbReference type="SAM" id="MobiDB-lite"/>
    </source>
</evidence>
<feature type="domain" description="SANT" evidence="8">
    <location>
        <begin position="56"/>
        <end position="107"/>
    </location>
</feature>
<dbReference type="GO" id="GO:0003677">
    <property type="term" value="F:DNA binding"/>
    <property type="evidence" value="ECO:0007669"/>
    <property type="project" value="UniProtKB-KW"/>
</dbReference>
<feature type="compositionally biased region" description="Polar residues" evidence="6">
    <location>
        <begin position="168"/>
        <end position="184"/>
    </location>
</feature>
<feature type="compositionally biased region" description="Low complexity" evidence="6">
    <location>
        <begin position="192"/>
        <end position="201"/>
    </location>
</feature>
<dbReference type="FunFam" id="1.10.10.60:FF:000023">
    <property type="entry name" value="protein REVEILLE 6 isoform X1"/>
    <property type="match status" value="1"/>
</dbReference>
<evidence type="ECO:0000313" key="11">
    <source>
        <dbReference type="Proteomes" id="UP000594263"/>
    </source>
</evidence>
<keyword evidence="3" id="KW-0238">DNA-binding</keyword>
<keyword evidence="2" id="KW-0805">Transcription regulation</keyword>
<feature type="compositionally biased region" description="Polar residues" evidence="6">
    <location>
        <begin position="147"/>
        <end position="161"/>
    </location>
</feature>
<comment type="subcellular location">
    <subcellularLocation>
        <location evidence="1">Nucleus</location>
    </subcellularLocation>
</comment>
<dbReference type="GO" id="GO:0010468">
    <property type="term" value="P:regulation of gene expression"/>
    <property type="evidence" value="ECO:0007669"/>
    <property type="project" value="UniProtKB-ARBA"/>
</dbReference>
<dbReference type="InterPro" id="IPR006447">
    <property type="entry name" value="Myb_dom_plants"/>
</dbReference>
<dbReference type="Gene3D" id="1.10.10.60">
    <property type="entry name" value="Homeodomain-like"/>
    <property type="match status" value="1"/>
</dbReference>
<proteinExistence type="predicted"/>
<evidence type="ECO:0000256" key="2">
    <source>
        <dbReference type="ARBA" id="ARBA00023015"/>
    </source>
</evidence>
<dbReference type="InterPro" id="IPR017884">
    <property type="entry name" value="SANT_dom"/>
</dbReference>
<dbReference type="InterPro" id="IPR017930">
    <property type="entry name" value="Myb_dom"/>
</dbReference>
<keyword evidence="11" id="KW-1185">Reference proteome</keyword>
<sequence>MKVDLAMATVQKPTSGIGNSITSIATGSNSHSVSCETNLDGSGVALKVRKPYTISKQREKWTEEEHQKFIEALKLFGRAWRQIEDYIGTKTAVQIRSHAQKFFSKVTKEGANSVEASNEAIKIPPPRPKRKPSHPYPRKLAEAPNKSCPNIQENGTSSNLKTMERKAQSPTSVLSPEGSHTSTPHLKGQGSGSVTPTSSGSNLSHVLDMDRLTKNNSTLEEKERDISLTLTLSVPSLNASTIMHAGKEFKGAELTNDDGVYLEAETMFVGGGDTPLTTIKLFGHTVVVAKPLELSAGMENVVSHTATRDLLMFSDLHLNPLVSKGSHAYVSSPGLGLGLDGQLVPTIKWCRFSTIFNLSIKLLISSPEYMIRWEPSSMIHVYILMTFSQTNRACTFFTDRTCLVALDVIPR</sequence>
<dbReference type="PANTHER" id="PTHR12802">
    <property type="entry name" value="SWI/SNF COMPLEX-RELATED"/>
    <property type="match status" value="1"/>
</dbReference>
<dbReference type="NCBIfam" id="TIGR01557">
    <property type="entry name" value="myb_SHAQKYF"/>
    <property type="match status" value="1"/>
</dbReference>